<dbReference type="AlphaFoldDB" id="A0A1W0X7L7"/>
<name>A0A1W0X7L7_HYPEX</name>
<proteinExistence type="predicted"/>
<evidence type="ECO:0000256" key="1">
    <source>
        <dbReference type="SAM" id="MobiDB-lite"/>
    </source>
</evidence>
<evidence type="ECO:0000313" key="3">
    <source>
        <dbReference type="Proteomes" id="UP000192578"/>
    </source>
</evidence>
<protein>
    <submittedName>
        <fullName evidence="2">Uncharacterized protein</fullName>
    </submittedName>
</protein>
<dbReference type="Proteomes" id="UP000192578">
    <property type="component" value="Unassembled WGS sequence"/>
</dbReference>
<gene>
    <name evidence="2" type="ORF">BV898_02751</name>
</gene>
<feature type="compositionally biased region" description="Polar residues" evidence="1">
    <location>
        <begin position="1"/>
        <end position="11"/>
    </location>
</feature>
<dbReference type="OrthoDB" id="10070226at2759"/>
<feature type="region of interest" description="Disordered" evidence="1">
    <location>
        <begin position="1"/>
        <end position="25"/>
    </location>
</feature>
<reference evidence="3" key="1">
    <citation type="submission" date="2017-01" db="EMBL/GenBank/DDBJ databases">
        <title>Comparative genomics of anhydrobiosis in the tardigrade Hypsibius dujardini.</title>
        <authorList>
            <person name="Yoshida Y."/>
            <person name="Koutsovoulos G."/>
            <person name="Laetsch D."/>
            <person name="Stevens L."/>
            <person name="Kumar S."/>
            <person name="Horikawa D."/>
            <person name="Ishino K."/>
            <person name="Komine S."/>
            <person name="Tomita M."/>
            <person name="Blaxter M."/>
            <person name="Arakawa K."/>
        </authorList>
    </citation>
    <scope>NUCLEOTIDE SEQUENCE [LARGE SCALE GENOMIC DNA]</scope>
    <source>
        <strain evidence="3">Z151</strain>
    </source>
</reference>
<organism evidence="2 3">
    <name type="scientific">Hypsibius exemplaris</name>
    <name type="common">Freshwater tardigrade</name>
    <dbReference type="NCBI Taxonomy" id="2072580"/>
    <lineage>
        <taxon>Eukaryota</taxon>
        <taxon>Metazoa</taxon>
        <taxon>Ecdysozoa</taxon>
        <taxon>Tardigrada</taxon>
        <taxon>Eutardigrada</taxon>
        <taxon>Parachela</taxon>
        <taxon>Hypsibioidea</taxon>
        <taxon>Hypsibiidae</taxon>
        <taxon>Hypsibius</taxon>
    </lineage>
</organism>
<accession>A0A1W0X7L7</accession>
<feature type="region of interest" description="Disordered" evidence="1">
    <location>
        <begin position="79"/>
        <end position="105"/>
    </location>
</feature>
<evidence type="ECO:0000313" key="2">
    <source>
        <dbReference type="EMBL" id="OQV23302.1"/>
    </source>
</evidence>
<sequence>MEQAFTSNITLSDEEEGNLLSDRDSRNKCHLSDIEISIVNSQPPDWWTRSHNWPPRNGSMTLSERLRCNYQHLPSFSVTIIDQPQPPPVKKRRQTKVPTTVEKEEEMKRDNLNNITSLLPRLDQASQEAELQSRRNSHANERAYEDFCASRRLDTDSGSGSYTLIPKDDVMRKEHGNLSQSDSCQLLMSPSLD</sequence>
<keyword evidence="3" id="KW-1185">Reference proteome</keyword>
<dbReference type="EMBL" id="MTYJ01000012">
    <property type="protein sequence ID" value="OQV23302.1"/>
    <property type="molecule type" value="Genomic_DNA"/>
</dbReference>
<comment type="caution">
    <text evidence="2">The sequence shown here is derived from an EMBL/GenBank/DDBJ whole genome shotgun (WGS) entry which is preliminary data.</text>
</comment>